<evidence type="ECO:0000256" key="1">
    <source>
        <dbReference type="ARBA" id="ARBA00004196"/>
    </source>
</evidence>
<protein>
    <submittedName>
        <fullName evidence="7">ABC-type metal ion transport system, periplasmic binding protein/surface adhesin</fullName>
    </submittedName>
</protein>
<dbReference type="PROSITE" id="PS51257">
    <property type="entry name" value="PROKAR_LIPOPROTEIN"/>
    <property type="match status" value="1"/>
</dbReference>
<dbReference type="SUPFAM" id="SSF53807">
    <property type="entry name" value="Helical backbone' metal receptor"/>
    <property type="match status" value="1"/>
</dbReference>
<dbReference type="PRINTS" id="PR00691">
    <property type="entry name" value="ADHESINB"/>
</dbReference>
<dbReference type="PANTHER" id="PTHR42953:SF1">
    <property type="entry name" value="METAL-BINDING PROTEIN HI_0362-RELATED"/>
    <property type="match status" value="1"/>
</dbReference>
<organism evidence="7 8">
    <name type="scientific">Brevibacillus laterosporus LMG 15441</name>
    <dbReference type="NCBI Taxonomy" id="1042163"/>
    <lineage>
        <taxon>Bacteria</taxon>
        <taxon>Bacillati</taxon>
        <taxon>Bacillota</taxon>
        <taxon>Bacilli</taxon>
        <taxon>Bacillales</taxon>
        <taxon>Paenibacillaceae</taxon>
        <taxon>Brevibacillus</taxon>
    </lineage>
</organism>
<dbReference type="PRINTS" id="PR00690">
    <property type="entry name" value="ADHESNFAMILY"/>
</dbReference>
<evidence type="ECO:0000256" key="2">
    <source>
        <dbReference type="ARBA" id="ARBA00022448"/>
    </source>
</evidence>
<dbReference type="KEGG" id="blr:BRLA_c013860"/>
<accession>A0A075R840</accession>
<reference evidence="7 8" key="1">
    <citation type="journal article" date="2011" name="J. Bacteriol.">
        <title>Genome sequence of Brevibacillus laterosporus LMG 15441, a pathogen of invertebrates.</title>
        <authorList>
            <person name="Djukic M."/>
            <person name="Poehlein A."/>
            <person name="Thurmer A."/>
            <person name="Daniel R."/>
        </authorList>
    </citation>
    <scope>NUCLEOTIDE SEQUENCE [LARGE SCALE GENOMIC DNA]</scope>
    <source>
        <strain evidence="7 8">LMG 15441</strain>
    </source>
</reference>
<dbReference type="HOGENOM" id="CLU_016838_1_1_9"/>
<gene>
    <name evidence="7" type="primary">troA</name>
    <name evidence="7" type="ORF">BRLA_c013860</name>
</gene>
<dbReference type="InterPro" id="IPR006129">
    <property type="entry name" value="AdhesinB"/>
</dbReference>
<evidence type="ECO:0000256" key="5">
    <source>
        <dbReference type="RuleBase" id="RU003512"/>
    </source>
</evidence>
<comment type="subcellular location">
    <subcellularLocation>
        <location evidence="1">Cell envelope</location>
    </subcellularLocation>
</comment>
<evidence type="ECO:0000256" key="4">
    <source>
        <dbReference type="ARBA" id="ARBA00022729"/>
    </source>
</evidence>
<dbReference type="GO" id="GO:0046872">
    <property type="term" value="F:metal ion binding"/>
    <property type="evidence" value="ECO:0007669"/>
    <property type="project" value="UniProtKB-KW"/>
</dbReference>
<dbReference type="Proteomes" id="UP000005850">
    <property type="component" value="Chromosome"/>
</dbReference>
<dbReference type="AlphaFoldDB" id="A0A075R840"/>
<dbReference type="STRING" id="1042163.BRLA_c013860"/>
<feature type="chain" id="PRO_5001709183" evidence="6">
    <location>
        <begin position="32"/>
        <end position="320"/>
    </location>
</feature>
<sequence length="320" mass="35218">MQLLKKQRWFSFLSASVLALSLMLTGCGQQATSGDTQKPQHEGTWKITTTTGMVADIVAKVGGDQVEVTQLMGAGVDPHLYKASQGDIKRIENADIVFYSGLHLEGKMVDIFEQMSKKKPVIAVTKQIPKELLHADPESPDQPDPHVWFDVSLWMKAVEQVRDSLSEIDTLHRDLYHTNATNYLKQLQELHDYAKQQVATVPKEQRVLVTAHDAFAYFGKAYDIEVVGLQGISTASEYGLKDVQNLVTTLVDRKIKAVFVESSVPKRSIEAVVEGASAKNHNVVIGGELFSDAMGTPGTPEGNYIGMVKHNVDTIVSALK</sequence>
<keyword evidence="3" id="KW-0479">Metal-binding</keyword>
<name>A0A075R840_BRELA</name>
<dbReference type="Pfam" id="PF01297">
    <property type="entry name" value="ZnuA"/>
    <property type="match status" value="1"/>
</dbReference>
<dbReference type="InterPro" id="IPR006127">
    <property type="entry name" value="ZnuA-like"/>
</dbReference>
<evidence type="ECO:0000256" key="3">
    <source>
        <dbReference type="ARBA" id="ARBA00022723"/>
    </source>
</evidence>
<dbReference type="GO" id="GO:0030001">
    <property type="term" value="P:metal ion transport"/>
    <property type="evidence" value="ECO:0007669"/>
    <property type="project" value="InterPro"/>
</dbReference>
<keyword evidence="8" id="KW-1185">Reference proteome</keyword>
<keyword evidence="2 5" id="KW-0813">Transport</keyword>
<evidence type="ECO:0000313" key="7">
    <source>
        <dbReference type="EMBL" id="AIG25725.1"/>
    </source>
</evidence>
<evidence type="ECO:0000256" key="6">
    <source>
        <dbReference type="SAM" id="SignalP"/>
    </source>
</evidence>
<dbReference type="PANTHER" id="PTHR42953">
    <property type="entry name" value="HIGH-AFFINITY ZINC UPTAKE SYSTEM PROTEIN ZNUA-RELATED"/>
    <property type="match status" value="1"/>
</dbReference>
<dbReference type="GO" id="GO:0030313">
    <property type="term" value="C:cell envelope"/>
    <property type="evidence" value="ECO:0007669"/>
    <property type="project" value="UniProtKB-SubCell"/>
</dbReference>
<dbReference type="EMBL" id="CP007806">
    <property type="protein sequence ID" value="AIG25725.1"/>
    <property type="molecule type" value="Genomic_DNA"/>
</dbReference>
<dbReference type="GO" id="GO:0007155">
    <property type="term" value="P:cell adhesion"/>
    <property type="evidence" value="ECO:0007669"/>
    <property type="project" value="InterPro"/>
</dbReference>
<dbReference type="InterPro" id="IPR050492">
    <property type="entry name" value="Bact_metal-bind_prot9"/>
</dbReference>
<dbReference type="InterPro" id="IPR006128">
    <property type="entry name" value="Lipoprotein_PsaA-like"/>
</dbReference>
<keyword evidence="4 6" id="KW-0732">Signal</keyword>
<dbReference type="Gene3D" id="3.40.50.1980">
    <property type="entry name" value="Nitrogenase molybdenum iron protein domain"/>
    <property type="match status" value="2"/>
</dbReference>
<feature type="signal peptide" evidence="6">
    <location>
        <begin position="1"/>
        <end position="31"/>
    </location>
</feature>
<dbReference type="RefSeq" id="WP_003338230.1">
    <property type="nucleotide sequence ID" value="NZ_CP007806.1"/>
</dbReference>
<evidence type="ECO:0000313" key="8">
    <source>
        <dbReference type="Proteomes" id="UP000005850"/>
    </source>
</evidence>
<proteinExistence type="inferred from homology"/>
<dbReference type="eggNOG" id="COG0803">
    <property type="taxonomic scope" value="Bacteria"/>
</dbReference>
<comment type="similarity">
    <text evidence="5">Belongs to the bacterial solute-binding protein 9 family.</text>
</comment>